<evidence type="ECO:0000256" key="4">
    <source>
        <dbReference type="ARBA" id="ARBA00022701"/>
    </source>
</evidence>
<name>A0ABQ9Y481_9EUKA</name>
<evidence type="ECO:0000313" key="10">
    <source>
        <dbReference type="Proteomes" id="UP001281761"/>
    </source>
</evidence>
<dbReference type="Proteomes" id="UP001281761">
    <property type="component" value="Unassembled WGS sequence"/>
</dbReference>
<comment type="subcellular location">
    <subcellularLocation>
        <location evidence="1">Cytoplasm</location>
        <location evidence="1">Cytoskeleton</location>
    </subcellularLocation>
</comment>
<feature type="compositionally biased region" description="Basic and acidic residues" evidence="8">
    <location>
        <begin position="58"/>
        <end position="73"/>
    </location>
</feature>
<comment type="similarity">
    <text evidence="2">Belongs to the SF-assemblin family.</text>
</comment>
<dbReference type="EMBL" id="JARBJD010000037">
    <property type="protein sequence ID" value="KAK2958519.1"/>
    <property type="molecule type" value="Genomic_DNA"/>
</dbReference>
<keyword evidence="6" id="KW-0206">Cytoskeleton</keyword>
<evidence type="ECO:0000256" key="5">
    <source>
        <dbReference type="ARBA" id="ARBA00023054"/>
    </source>
</evidence>
<feature type="region of interest" description="Disordered" evidence="8">
    <location>
        <begin position="1"/>
        <end position="83"/>
    </location>
</feature>
<dbReference type="Pfam" id="PF06705">
    <property type="entry name" value="SF-assemblin"/>
    <property type="match status" value="1"/>
</dbReference>
<reference evidence="9 10" key="1">
    <citation type="journal article" date="2022" name="bioRxiv">
        <title>Genomics of Preaxostyla Flagellates Illuminates Evolutionary Transitions and the Path Towards Mitochondrial Loss.</title>
        <authorList>
            <person name="Novak L.V.F."/>
            <person name="Treitli S.C."/>
            <person name="Pyrih J."/>
            <person name="Halakuc P."/>
            <person name="Pipaliya S.V."/>
            <person name="Vacek V."/>
            <person name="Brzon O."/>
            <person name="Soukal P."/>
            <person name="Eme L."/>
            <person name="Dacks J.B."/>
            <person name="Karnkowska A."/>
            <person name="Elias M."/>
            <person name="Hampl V."/>
        </authorList>
    </citation>
    <scope>NUCLEOTIDE SEQUENCE [LARGE SCALE GENOMIC DNA]</scope>
    <source>
        <strain evidence="9">NAU3</strain>
        <tissue evidence="9">Gut</tissue>
    </source>
</reference>
<protein>
    <submittedName>
        <fullName evidence="9">Uncharacterized protein</fullName>
    </submittedName>
</protein>
<evidence type="ECO:0000256" key="8">
    <source>
        <dbReference type="SAM" id="MobiDB-lite"/>
    </source>
</evidence>
<feature type="coiled-coil region" evidence="7">
    <location>
        <begin position="170"/>
        <end position="204"/>
    </location>
</feature>
<evidence type="ECO:0000256" key="1">
    <source>
        <dbReference type="ARBA" id="ARBA00004245"/>
    </source>
</evidence>
<keyword evidence="4" id="KW-0493">Microtubule</keyword>
<keyword evidence="3" id="KW-0963">Cytoplasm</keyword>
<evidence type="ECO:0000256" key="6">
    <source>
        <dbReference type="ARBA" id="ARBA00023212"/>
    </source>
</evidence>
<evidence type="ECO:0000313" key="9">
    <source>
        <dbReference type="EMBL" id="KAK2958519.1"/>
    </source>
</evidence>
<gene>
    <name evidence="9" type="ORF">BLNAU_6553</name>
</gene>
<keyword evidence="10" id="KW-1185">Reference proteome</keyword>
<feature type="coiled-coil region" evidence="7">
    <location>
        <begin position="105"/>
        <end position="132"/>
    </location>
</feature>
<keyword evidence="5 7" id="KW-0175">Coiled coil</keyword>
<evidence type="ECO:0000256" key="3">
    <source>
        <dbReference type="ARBA" id="ARBA00022490"/>
    </source>
</evidence>
<evidence type="ECO:0000256" key="7">
    <source>
        <dbReference type="SAM" id="Coils"/>
    </source>
</evidence>
<evidence type="ECO:0000256" key="2">
    <source>
        <dbReference type="ARBA" id="ARBA00005678"/>
    </source>
</evidence>
<organism evidence="9 10">
    <name type="scientific">Blattamonas nauphoetae</name>
    <dbReference type="NCBI Taxonomy" id="2049346"/>
    <lineage>
        <taxon>Eukaryota</taxon>
        <taxon>Metamonada</taxon>
        <taxon>Preaxostyla</taxon>
        <taxon>Oxymonadida</taxon>
        <taxon>Blattamonas</taxon>
    </lineage>
</organism>
<comment type="caution">
    <text evidence="9">The sequence shown here is derived from an EMBL/GenBank/DDBJ whole genome shotgun (WGS) entry which is preliminary data.</text>
</comment>
<accession>A0ABQ9Y481</accession>
<sequence length="315" mass="35932">MSSSKQLAKPKRSLVKNTEKTSSPRKSKSTPKNEAEPQSQQVLPVPPENDTTPIVESQKVEDPPTEQTDHIEEITQSSDIPEQPTFVEALKKQAQDRRNADSAKILVLEQLLVRLERNLDLEREKRQSLFVELRETLSTIFTPVQNESLSVFMEETQKMKTICEESSSRLENIERDLKDKSAILDKVNLELKQHNAKATELASRIENSLTSATHNEAALHQQIGDEISALEKRSNNFFSALDRDIQATKVDLVRFITLNQSIEEKLTAEWTRIVEEVNSLIETEKEERKTTFQQIEETVHSITDRIKEDCLLGAT</sequence>
<dbReference type="InterPro" id="IPR008374">
    <property type="entry name" value="SF_assemblin/giardin_b"/>
</dbReference>
<proteinExistence type="inferred from homology"/>